<dbReference type="InterPro" id="IPR050448">
    <property type="entry name" value="OpgB/LTA_synthase_biosynth"/>
</dbReference>
<dbReference type="SUPFAM" id="SSF53649">
    <property type="entry name" value="Alkaline phosphatase-like"/>
    <property type="match status" value="1"/>
</dbReference>
<comment type="subcellular location">
    <subcellularLocation>
        <location evidence="1">Cell membrane</location>
        <topology evidence="1">Multi-pass membrane protein</topology>
    </subcellularLocation>
</comment>
<dbReference type="CDD" id="cd16015">
    <property type="entry name" value="LTA_synthase"/>
    <property type="match status" value="1"/>
</dbReference>
<proteinExistence type="predicted"/>
<dbReference type="RefSeq" id="WP_370671471.1">
    <property type="nucleotide sequence ID" value="NZ_CP166679.1"/>
</dbReference>
<keyword evidence="5 6" id="KW-0472">Membrane</keyword>
<evidence type="ECO:0000256" key="5">
    <source>
        <dbReference type="ARBA" id="ARBA00023136"/>
    </source>
</evidence>
<keyword evidence="2" id="KW-1003">Cell membrane</keyword>
<feature type="transmembrane region" description="Helical" evidence="6">
    <location>
        <begin position="139"/>
        <end position="159"/>
    </location>
</feature>
<dbReference type="InterPro" id="IPR017850">
    <property type="entry name" value="Alkaline_phosphatase_core_sf"/>
</dbReference>
<sequence>MTPNILKSTLLKAVQFFSIYALIALFYLWGISALELFVYKGSHFLPMGYFSLLKSSMFIDTVFWVQWIFIPCIAFVFIYFLNQRFAKILFGVLLVLLFAIHLSLISYYNTSLVLLGADLFGYSIQDIKQTVGASGGVSFFSVMGLLLVLIPLLLALYFIPRKWKAPKVAAIALPVVSLLIYTTGIAKGVAKPKLSTDFANNLVINKSEHFYSEAATYFFNNGYEVDIYADDYLGGPGAMQLVGLKSIDYIDDAYPFLRTNSKDDVLSPFFKPKQKAPNVVFIVVEGLGRAFTNEGAYLGNFTPYLDSLSQKSLYWKNFLSNGGRTFAVLPSIVGSLPFAENGFLALEDKMPNENSLLSVLKNNGYETTFYYGGDASFDGMKGYLKKNGIDHIFDEGSFPSTYKKLPANNNFTWGYGDDELYRYYLNNQAEDTLAKPKLNILLTITTHSPFLLHDNTYYKKKFEQHLEALGFDSEKRKDYAGYANQYATILYADDAIKTFMEAYKKRGDYENTIFLITGDHRIPEIPMSTKIDRYHVPLLIYSPMLTRTADIASVSSHFDIAPSLLNYLENNHQLQVPSQVSFVGTGLDTVRKFRNIHQTPLMQTKTDLVDFVMGNYHLNGNSLYQLDENMGEVLIENSEKKKELQAAFEAFKRRNGEIMEGAKLVPDSIYRAYTPNY</sequence>
<evidence type="ECO:0000313" key="8">
    <source>
        <dbReference type="EMBL" id="MFD2790690.1"/>
    </source>
</evidence>
<feature type="transmembrane region" description="Helical" evidence="6">
    <location>
        <begin position="16"/>
        <end position="38"/>
    </location>
</feature>
<evidence type="ECO:0000313" key="9">
    <source>
        <dbReference type="Proteomes" id="UP001597532"/>
    </source>
</evidence>
<gene>
    <name evidence="8" type="ORF">ACFS1K_13025</name>
</gene>
<dbReference type="InterPro" id="IPR000917">
    <property type="entry name" value="Sulfatase_N"/>
</dbReference>
<reference evidence="9" key="1">
    <citation type="journal article" date="2019" name="Int. J. Syst. Evol. Microbiol.">
        <title>The Global Catalogue of Microorganisms (GCM) 10K type strain sequencing project: providing services to taxonomists for standard genome sequencing and annotation.</title>
        <authorList>
            <consortium name="The Broad Institute Genomics Platform"/>
            <consortium name="The Broad Institute Genome Sequencing Center for Infectious Disease"/>
            <person name="Wu L."/>
            <person name="Ma J."/>
        </authorList>
    </citation>
    <scope>NUCLEOTIDE SEQUENCE [LARGE SCALE GENOMIC DNA]</scope>
    <source>
        <strain evidence="9">KCTC 52924</strain>
    </source>
</reference>
<evidence type="ECO:0000256" key="2">
    <source>
        <dbReference type="ARBA" id="ARBA00022475"/>
    </source>
</evidence>
<evidence type="ECO:0000256" key="1">
    <source>
        <dbReference type="ARBA" id="ARBA00004651"/>
    </source>
</evidence>
<comment type="caution">
    <text evidence="8">The sequence shown here is derived from an EMBL/GenBank/DDBJ whole genome shotgun (WGS) entry which is preliminary data.</text>
</comment>
<evidence type="ECO:0000259" key="7">
    <source>
        <dbReference type="Pfam" id="PF00884"/>
    </source>
</evidence>
<evidence type="ECO:0000256" key="3">
    <source>
        <dbReference type="ARBA" id="ARBA00022692"/>
    </source>
</evidence>
<evidence type="ECO:0000256" key="4">
    <source>
        <dbReference type="ARBA" id="ARBA00022989"/>
    </source>
</evidence>
<dbReference type="Proteomes" id="UP001597532">
    <property type="component" value="Unassembled WGS sequence"/>
</dbReference>
<dbReference type="PANTHER" id="PTHR47371:SF3">
    <property type="entry name" value="PHOSPHOGLYCEROL TRANSFERASE I"/>
    <property type="match status" value="1"/>
</dbReference>
<organism evidence="8 9">
    <name type="scientific">Arenibacter antarcticus</name>
    <dbReference type="NCBI Taxonomy" id="2040469"/>
    <lineage>
        <taxon>Bacteria</taxon>
        <taxon>Pseudomonadati</taxon>
        <taxon>Bacteroidota</taxon>
        <taxon>Flavobacteriia</taxon>
        <taxon>Flavobacteriales</taxon>
        <taxon>Flavobacteriaceae</taxon>
        <taxon>Arenibacter</taxon>
    </lineage>
</organism>
<keyword evidence="4 6" id="KW-1133">Transmembrane helix</keyword>
<keyword evidence="3 6" id="KW-0812">Transmembrane</keyword>
<feature type="transmembrane region" description="Helical" evidence="6">
    <location>
        <begin position="171"/>
        <end position="190"/>
    </location>
</feature>
<dbReference type="PANTHER" id="PTHR47371">
    <property type="entry name" value="LIPOTEICHOIC ACID SYNTHASE"/>
    <property type="match status" value="1"/>
</dbReference>
<protein>
    <submittedName>
        <fullName evidence="8">Sulfatase-like hydrolase/transferase</fullName>
    </submittedName>
</protein>
<dbReference type="Pfam" id="PF00884">
    <property type="entry name" value="Sulfatase"/>
    <property type="match status" value="1"/>
</dbReference>
<feature type="domain" description="Sulfatase N-terminal" evidence="7">
    <location>
        <begin position="277"/>
        <end position="568"/>
    </location>
</feature>
<dbReference type="Gene3D" id="3.40.720.10">
    <property type="entry name" value="Alkaline Phosphatase, subunit A"/>
    <property type="match status" value="1"/>
</dbReference>
<feature type="transmembrane region" description="Helical" evidence="6">
    <location>
        <begin position="88"/>
        <end position="108"/>
    </location>
</feature>
<keyword evidence="9" id="KW-1185">Reference proteome</keyword>
<evidence type="ECO:0000256" key="6">
    <source>
        <dbReference type="SAM" id="Phobius"/>
    </source>
</evidence>
<name>A0ABW5VJM3_9FLAO</name>
<feature type="transmembrane region" description="Helical" evidence="6">
    <location>
        <begin position="58"/>
        <end position="81"/>
    </location>
</feature>
<dbReference type="EMBL" id="JBHUOK010000030">
    <property type="protein sequence ID" value="MFD2790690.1"/>
    <property type="molecule type" value="Genomic_DNA"/>
</dbReference>
<accession>A0ABW5VJM3</accession>